<evidence type="ECO:0000256" key="6">
    <source>
        <dbReference type="SAM" id="Phobius"/>
    </source>
</evidence>
<dbReference type="InterPro" id="IPR011701">
    <property type="entry name" value="MFS"/>
</dbReference>
<keyword evidence="9" id="KW-1185">Reference proteome</keyword>
<dbReference type="PANTHER" id="PTHR42718">
    <property type="entry name" value="MAJOR FACILITATOR SUPERFAMILY MULTIDRUG TRANSPORTER MFSC"/>
    <property type="match status" value="1"/>
</dbReference>
<dbReference type="Pfam" id="PF07690">
    <property type="entry name" value="MFS_1"/>
    <property type="match status" value="1"/>
</dbReference>
<dbReference type="SUPFAM" id="SSF103473">
    <property type="entry name" value="MFS general substrate transporter"/>
    <property type="match status" value="1"/>
</dbReference>
<comment type="caution">
    <text evidence="8">The sequence shown here is derived from an EMBL/GenBank/DDBJ whole genome shotgun (WGS) entry which is preliminary data.</text>
</comment>
<evidence type="ECO:0000313" key="9">
    <source>
        <dbReference type="Proteomes" id="UP001595630"/>
    </source>
</evidence>
<dbReference type="Proteomes" id="UP001595630">
    <property type="component" value="Unassembled WGS sequence"/>
</dbReference>
<comment type="subcellular location">
    <subcellularLocation>
        <location evidence="1">Membrane</location>
        <topology evidence="1">Multi-pass membrane protein</topology>
    </subcellularLocation>
</comment>
<dbReference type="InterPro" id="IPR020846">
    <property type="entry name" value="MFS_dom"/>
</dbReference>
<dbReference type="CDD" id="cd06174">
    <property type="entry name" value="MFS"/>
    <property type="match status" value="1"/>
</dbReference>
<name>A0ABV7TAW5_9GAMM</name>
<evidence type="ECO:0000256" key="2">
    <source>
        <dbReference type="ARBA" id="ARBA00022448"/>
    </source>
</evidence>
<evidence type="ECO:0000259" key="7">
    <source>
        <dbReference type="PROSITE" id="PS50850"/>
    </source>
</evidence>
<accession>A0ABV7TAW5</accession>
<feature type="transmembrane region" description="Helical" evidence="6">
    <location>
        <begin position="40"/>
        <end position="61"/>
    </location>
</feature>
<gene>
    <name evidence="8" type="ORF">ACFOMF_13495</name>
</gene>
<feature type="transmembrane region" description="Helical" evidence="6">
    <location>
        <begin position="134"/>
        <end position="155"/>
    </location>
</feature>
<dbReference type="RefSeq" id="WP_386365658.1">
    <property type="nucleotide sequence ID" value="NZ_JBHRXZ010000022.1"/>
</dbReference>
<keyword evidence="4 6" id="KW-1133">Transmembrane helix</keyword>
<evidence type="ECO:0000256" key="1">
    <source>
        <dbReference type="ARBA" id="ARBA00004141"/>
    </source>
</evidence>
<reference evidence="9" key="1">
    <citation type="journal article" date="2019" name="Int. J. Syst. Evol. Microbiol.">
        <title>The Global Catalogue of Microorganisms (GCM) 10K type strain sequencing project: providing services to taxonomists for standard genome sequencing and annotation.</title>
        <authorList>
            <consortium name="The Broad Institute Genomics Platform"/>
            <consortium name="The Broad Institute Genome Sequencing Center for Infectious Disease"/>
            <person name="Wu L."/>
            <person name="Ma J."/>
        </authorList>
    </citation>
    <scope>NUCLEOTIDE SEQUENCE [LARGE SCALE GENOMIC DNA]</scope>
    <source>
        <strain evidence="9">KCTC 42447</strain>
    </source>
</reference>
<feature type="transmembrane region" description="Helical" evidence="6">
    <location>
        <begin position="238"/>
        <end position="260"/>
    </location>
</feature>
<feature type="domain" description="Major facilitator superfamily (MFS) profile" evidence="7">
    <location>
        <begin position="7"/>
        <end position="378"/>
    </location>
</feature>
<feature type="transmembrane region" description="Helical" evidence="6">
    <location>
        <begin position="356"/>
        <end position="374"/>
    </location>
</feature>
<keyword evidence="3 6" id="KW-0812">Transmembrane</keyword>
<feature type="transmembrane region" description="Helical" evidence="6">
    <location>
        <begin position="161"/>
        <end position="180"/>
    </location>
</feature>
<dbReference type="InterPro" id="IPR036259">
    <property type="entry name" value="MFS_trans_sf"/>
</dbReference>
<sequence length="391" mass="39707">MNGIWLKIVLVYLFGLAATSPLGMMGPLVGDIQRHFMVDSQAVGIALAGQLLPLAFAGLAMGWLIDRLGPRRLLCIGVLLMALGALANAWTGHFAVFRGALLLQGLALVALLTSGQSLLMIMTDGRRQVQALTLWSTVAPVGYAVGAVLVSFFAGSGQWQSAFQVHGVALLVLGVASLLLPRIRMTLAAGHFRAVLRNRGVLRFGLGLSLASLAGVGTNVIGALYLNQVHGVSPGLSAQIMAVASLSGIIGSVVAGVLLARGVGGRTAGALIALIAVCGGAAFYVPWGVLPVALAGAIAQQVAMGGFIAVTYSLLPRVLPDPGMSGTAVGMVGQITGLGATAAAPLFLTVLALGQWRYLLALVALAWAASLLLMPSARAAMPGAGEAVAAA</sequence>
<dbReference type="Gene3D" id="1.20.1250.20">
    <property type="entry name" value="MFS general substrate transporter like domains"/>
    <property type="match status" value="1"/>
</dbReference>
<dbReference type="PROSITE" id="PS50850">
    <property type="entry name" value="MFS"/>
    <property type="match status" value="1"/>
</dbReference>
<feature type="transmembrane region" description="Helical" evidence="6">
    <location>
        <begin position="267"/>
        <end position="287"/>
    </location>
</feature>
<evidence type="ECO:0000256" key="5">
    <source>
        <dbReference type="ARBA" id="ARBA00023136"/>
    </source>
</evidence>
<evidence type="ECO:0000256" key="4">
    <source>
        <dbReference type="ARBA" id="ARBA00022989"/>
    </source>
</evidence>
<keyword evidence="5 6" id="KW-0472">Membrane</keyword>
<keyword evidence="2" id="KW-0813">Transport</keyword>
<proteinExistence type="predicted"/>
<feature type="transmembrane region" description="Helical" evidence="6">
    <location>
        <begin position="101"/>
        <end position="122"/>
    </location>
</feature>
<dbReference type="EMBL" id="JBHRXZ010000022">
    <property type="protein sequence ID" value="MFC3608796.1"/>
    <property type="molecule type" value="Genomic_DNA"/>
</dbReference>
<feature type="transmembrane region" description="Helical" evidence="6">
    <location>
        <begin position="201"/>
        <end position="226"/>
    </location>
</feature>
<evidence type="ECO:0000313" key="8">
    <source>
        <dbReference type="EMBL" id="MFC3608796.1"/>
    </source>
</evidence>
<dbReference type="PANTHER" id="PTHR42718:SF9">
    <property type="entry name" value="MAJOR FACILITATOR SUPERFAMILY MULTIDRUG TRANSPORTER MFSC"/>
    <property type="match status" value="1"/>
</dbReference>
<feature type="transmembrane region" description="Helical" evidence="6">
    <location>
        <begin position="73"/>
        <end position="95"/>
    </location>
</feature>
<evidence type="ECO:0000256" key="3">
    <source>
        <dbReference type="ARBA" id="ARBA00022692"/>
    </source>
</evidence>
<protein>
    <submittedName>
        <fullName evidence="8">Nitrate/nitrite transporter</fullName>
    </submittedName>
</protein>
<organism evidence="8 9">
    <name type="scientific">Stutzerimonas tarimensis</name>
    <dbReference type="NCBI Taxonomy" id="1507735"/>
    <lineage>
        <taxon>Bacteria</taxon>
        <taxon>Pseudomonadati</taxon>
        <taxon>Pseudomonadota</taxon>
        <taxon>Gammaproteobacteria</taxon>
        <taxon>Pseudomonadales</taxon>
        <taxon>Pseudomonadaceae</taxon>
        <taxon>Stutzerimonas</taxon>
    </lineage>
</organism>
<feature type="transmembrane region" description="Helical" evidence="6">
    <location>
        <begin position="327"/>
        <end position="350"/>
    </location>
</feature>